<accession>A0A1X2IDJ6</accession>
<dbReference type="InterPro" id="IPR036397">
    <property type="entry name" value="RNaseH_sf"/>
</dbReference>
<dbReference type="GO" id="GO:0008408">
    <property type="term" value="F:3'-5' exonuclease activity"/>
    <property type="evidence" value="ECO:0007669"/>
    <property type="project" value="InterPro"/>
</dbReference>
<keyword evidence="5" id="KW-0269">Exonuclease</keyword>
<protein>
    <recommendedName>
        <fullName evidence="8">3'-5' exonuclease</fullName>
    </recommendedName>
    <alternativeName>
        <fullName evidence="9">Werner Syndrome-like exonuclease</fullName>
    </alternativeName>
</protein>
<comment type="caution">
    <text evidence="11">The sequence shown here is derived from an EMBL/GenBank/DDBJ whole genome shotgun (WGS) entry which is preliminary data.</text>
</comment>
<evidence type="ECO:0000256" key="1">
    <source>
        <dbReference type="ARBA" id="ARBA00004123"/>
    </source>
</evidence>
<organism evidence="11 12">
    <name type="scientific">Absidia repens</name>
    <dbReference type="NCBI Taxonomy" id="90262"/>
    <lineage>
        <taxon>Eukaryota</taxon>
        <taxon>Fungi</taxon>
        <taxon>Fungi incertae sedis</taxon>
        <taxon>Mucoromycota</taxon>
        <taxon>Mucoromycotina</taxon>
        <taxon>Mucoromycetes</taxon>
        <taxon>Mucorales</taxon>
        <taxon>Cunninghamellaceae</taxon>
        <taxon>Absidia</taxon>
    </lineage>
</organism>
<evidence type="ECO:0000256" key="3">
    <source>
        <dbReference type="ARBA" id="ARBA00022723"/>
    </source>
</evidence>
<gene>
    <name evidence="11" type="ORF">BCR42DRAFT_417237</name>
</gene>
<proteinExistence type="predicted"/>
<dbReference type="Gene3D" id="3.30.420.10">
    <property type="entry name" value="Ribonuclease H-like superfamily/Ribonuclease H"/>
    <property type="match status" value="1"/>
</dbReference>
<dbReference type="InterPro" id="IPR002562">
    <property type="entry name" value="3'-5'_exonuclease_dom"/>
</dbReference>
<dbReference type="SMART" id="SM00474">
    <property type="entry name" value="35EXOc"/>
    <property type="match status" value="1"/>
</dbReference>
<evidence type="ECO:0000256" key="5">
    <source>
        <dbReference type="ARBA" id="ARBA00022839"/>
    </source>
</evidence>
<dbReference type="InterPro" id="IPR051132">
    <property type="entry name" value="3-5_Exonuclease_domain"/>
</dbReference>
<dbReference type="STRING" id="90262.A0A1X2IDJ6"/>
<dbReference type="EMBL" id="MCGE01000014">
    <property type="protein sequence ID" value="ORZ14586.1"/>
    <property type="molecule type" value="Genomic_DNA"/>
</dbReference>
<sequence>MLVPCVCFVCKRGSQSTVQVIPADQLKSHSTRGKAANADTLIVQEAASVAQSMATTVAATVRTTRSSQSTTEVILATTSPGTTRPQYQPPTPRYQPPILPYQPPTLPYQPSTLPYQPPTLPYQPPALQYQPSTIRYQPQKQPTLEEYIEALPAIRLPINYTVITTVSTEQIDRELFEMTSQESVFGLDMEWKPSFRKNVPASPTGLIQICGASKILLIQVSQMKGLSDGLIRFLTDHTIYKTGVNIRGDGVKLYKDFKVLTDGLLDLRPIATDALDKLPAECQHNGSKSLRSLTGIFLGMNMPKGSIRKSNWNTANLSPKQVEYAANDAFASYALYHTLMDVTKWTKSVLRPHHLSREAI</sequence>
<keyword evidence="3" id="KW-0479">Metal-binding</keyword>
<comment type="subcellular location">
    <subcellularLocation>
        <location evidence="1">Nucleus</location>
    </subcellularLocation>
</comment>
<dbReference type="GO" id="GO:0005634">
    <property type="term" value="C:nucleus"/>
    <property type="evidence" value="ECO:0007669"/>
    <property type="project" value="UniProtKB-SubCell"/>
</dbReference>
<evidence type="ECO:0000256" key="8">
    <source>
        <dbReference type="ARBA" id="ARBA00040531"/>
    </source>
</evidence>
<evidence type="ECO:0000256" key="7">
    <source>
        <dbReference type="ARBA" id="ARBA00023242"/>
    </source>
</evidence>
<dbReference type="GO" id="GO:0003676">
    <property type="term" value="F:nucleic acid binding"/>
    <property type="evidence" value="ECO:0007669"/>
    <property type="project" value="InterPro"/>
</dbReference>
<feature type="domain" description="3'-5' exonuclease" evidence="10">
    <location>
        <begin position="160"/>
        <end position="344"/>
    </location>
</feature>
<evidence type="ECO:0000259" key="10">
    <source>
        <dbReference type="SMART" id="SM00474"/>
    </source>
</evidence>
<keyword evidence="4" id="KW-0378">Hydrolase</keyword>
<dbReference type="GO" id="GO:0006139">
    <property type="term" value="P:nucleobase-containing compound metabolic process"/>
    <property type="evidence" value="ECO:0007669"/>
    <property type="project" value="InterPro"/>
</dbReference>
<dbReference type="PANTHER" id="PTHR13620:SF109">
    <property type="entry name" value="3'-5' EXONUCLEASE"/>
    <property type="match status" value="1"/>
</dbReference>
<dbReference type="OrthoDB" id="1920326at2759"/>
<evidence type="ECO:0000256" key="2">
    <source>
        <dbReference type="ARBA" id="ARBA00022722"/>
    </source>
</evidence>
<evidence type="ECO:0000256" key="9">
    <source>
        <dbReference type="ARBA" id="ARBA00042761"/>
    </source>
</evidence>
<keyword evidence="2" id="KW-0540">Nuclease</keyword>
<dbReference type="PANTHER" id="PTHR13620">
    <property type="entry name" value="3-5 EXONUCLEASE"/>
    <property type="match status" value="1"/>
</dbReference>
<evidence type="ECO:0000313" key="12">
    <source>
        <dbReference type="Proteomes" id="UP000193560"/>
    </source>
</evidence>
<keyword evidence="6" id="KW-0460">Magnesium</keyword>
<keyword evidence="12" id="KW-1185">Reference proteome</keyword>
<name>A0A1X2IDJ6_9FUNG</name>
<dbReference type="Proteomes" id="UP000193560">
    <property type="component" value="Unassembled WGS sequence"/>
</dbReference>
<evidence type="ECO:0000256" key="4">
    <source>
        <dbReference type="ARBA" id="ARBA00022801"/>
    </source>
</evidence>
<dbReference type="CDD" id="cd06141">
    <property type="entry name" value="WRN_exo"/>
    <property type="match status" value="1"/>
</dbReference>
<dbReference type="SUPFAM" id="SSF53098">
    <property type="entry name" value="Ribonuclease H-like"/>
    <property type="match status" value="1"/>
</dbReference>
<dbReference type="Pfam" id="PF01612">
    <property type="entry name" value="DNA_pol_A_exo1"/>
    <property type="match status" value="1"/>
</dbReference>
<keyword evidence="7" id="KW-0539">Nucleus</keyword>
<evidence type="ECO:0000256" key="6">
    <source>
        <dbReference type="ARBA" id="ARBA00022842"/>
    </source>
</evidence>
<reference evidence="11 12" key="1">
    <citation type="submission" date="2016-07" db="EMBL/GenBank/DDBJ databases">
        <title>Pervasive Adenine N6-methylation of Active Genes in Fungi.</title>
        <authorList>
            <consortium name="DOE Joint Genome Institute"/>
            <person name="Mondo S.J."/>
            <person name="Dannebaum R.O."/>
            <person name="Kuo R.C."/>
            <person name="Labutti K."/>
            <person name="Haridas S."/>
            <person name="Kuo A."/>
            <person name="Salamov A."/>
            <person name="Ahrendt S.R."/>
            <person name="Lipzen A."/>
            <person name="Sullivan W."/>
            <person name="Andreopoulos W.B."/>
            <person name="Clum A."/>
            <person name="Lindquist E."/>
            <person name="Daum C."/>
            <person name="Ramamoorthy G.K."/>
            <person name="Gryganskyi A."/>
            <person name="Culley D."/>
            <person name="Magnuson J.K."/>
            <person name="James T.Y."/>
            <person name="O'Malley M.A."/>
            <person name="Stajich J.E."/>
            <person name="Spatafora J.W."/>
            <person name="Visel A."/>
            <person name="Grigoriev I.V."/>
        </authorList>
    </citation>
    <scope>NUCLEOTIDE SEQUENCE [LARGE SCALE GENOMIC DNA]</scope>
    <source>
        <strain evidence="11 12">NRRL 1336</strain>
    </source>
</reference>
<dbReference type="AlphaFoldDB" id="A0A1X2IDJ6"/>
<dbReference type="GO" id="GO:0046872">
    <property type="term" value="F:metal ion binding"/>
    <property type="evidence" value="ECO:0007669"/>
    <property type="project" value="UniProtKB-KW"/>
</dbReference>
<dbReference type="InterPro" id="IPR012337">
    <property type="entry name" value="RNaseH-like_sf"/>
</dbReference>
<evidence type="ECO:0000313" key="11">
    <source>
        <dbReference type="EMBL" id="ORZ14586.1"/>
    </source>
</evidence>